<protein>
    <submittedName>
        <fullName evidence="1">Uncharacterized protein</fullName>
    </submittedName>
</protein>
<name>K9DAY8_9BURK</name>
<dbReference type="PATRIC" id="fig|883126.3.peg.3223"/>
<reference evidence="1 2" key="1">
    <citation type="submission" date="2012-09" db="EMBL/GenBank/DDBJ databases">
        <title>The Genome Sequence of Massilia timonae CCUG 45783.</title>
        <authorList>
            <consortium name="The Broad Institute Genome Sequencing Platform"/>
            <person name="Earl A."/>
            <person name="Ward D."/>
            <person name="Feldgarden M."/>
            <person name="Gevers D."/>
            <person name="Huys G."/>
            <person name="Walker B."/>
            <person name="Young S.K."/>
            <person name="Zeng Q."/>
            <person name="Gargeya S."/>
            <person name="Fitzgerald M."/>
            <person name="Haas B."/>
            <person name="Abouelleil A."/>
            <person name="Alvarado L."/>
            <person name="Arachchi H.M."/>
            <person name="Berlin A.M."/>
            <person name="Chapman S.B."/>
            <person name="Goldberg J."/>
            <person name="Griggs A."/>
            <person name="Gujja S."/>
            <person name="Hansen M."/>
            <person name="Howarth C."/>
            <person name="Imamovic A."/>
            <person name="Larimer J."/>
            <person name="McCowen C."/>
            <person name="Montmayeur A."/>
            <person name="Murphy C."/>
            <person name="Neiman D."/>
            <person name="Pearson M."/>
            <person name="Priest M."/>
            <person name="Roberts A."/>
            <person name="Saif S."/>
            <person name="Shea T."/>
            <person name="Sisk P."/>
            <person name="Sykes S."/>
            <person name="Wortman J."/>
            <person name="Nusbaum C."/>
            <person name="Birren B."/>
        </authorList>
    </citation>
    <scope>NUCLEOTIDE SEQUENCE [LARGE SCALE GENOMIC DNA]</scope>
    <source>
        <strain evidence="1 2">CCUG 45783</strain>
    </source>
</reference>
<dbReference type="HOGENOM" id="CLU_2070295_0_0_4"/>
<dbReference type="RefSeq" id="WP_005668056.1">
    <property type="nucleotide sequence ID" value="NZ_JH992924.1"/>
</dbReference>
<dbReference type="Proteomes" id="UP000009874">
    <property type="component" value="Unassembled WGS sequence"/>
</dbReference>
<dbReference type="EMBL" id="AGZI01000041">
    <property type="protein sequence ID" value="EKU81358.1"/>
    <property type="molecule type" value="Genomic_DNA"/>
</dbReference>
<gene>
    <name evidence="1" type="ORF">HMPREF9710_03198</name>
</gene>
<sequence length="118" mass="12709">MCISNKEMDRAVELAEEENDYAVAHSSDNSPNYVANRYAQLHLTYRVRVPVRAGAALPADARLFPAGPDHQRKGVPIARSGPARAGIVVALFDAASGETSDYQVESNGLNGVEVTRRA</sequence>
<dbReference type="AlphaFoldDB" id="K9DAY8"/>
<accession>K9DAY8</accession>
<evidence type="ECO:0000313" key="2">
    <source>
        <dbReference type="Proteomes" id="UP000009874"/>
    </source>
</evidence>
<keyword evidence="2" id="KW-1185">Reference proteome</keyword>
<comment type="caution">
    <text evidence="1">The sequence shown here is derived from an EMBL/GenBank/DDBJ whole genome shotgun (WGS) entry which is preliminary data.</text>
</comment>
<proteinExistence type="predicted"/>
<evidence type="ECO:0000313" key="1">
    <source>
        <dbReference type="EMBL" id="EKU81358.1"/>
    </source>
</evidence>
<organism evidence="1 2">
    <name type="scientific">Massilia timonae CCUG 45783</name>
    <dbReference type="NCBI Taxonomy" id="883126"/>
    <lineage>
        <taxon>Bacteria</taxon>
        <taxon>Pseudomonadati</taxon>
        <taxon>Pseudomonadota</taxon>
        <taxon>Betaproteobacteria</taxon>
        <taxon>Burkholderiales</taxon>
        <taxon>Oxalobacteraceae</taxon>
        <taxon>Telluria group</taxon>
        <taxon>Massilia</taxon>
    </lineage>
</organism>